<dbReference type="Proteomes" id="UP000199118">
    <property type="component" value="Unassembled WGS sequence"/>
</dbReference>
<organism evidence="2 3">
    <name type="scientific">Albimonas donghaensis</name>
    <dbReference type="NCBI Taxonomy" id="356660"/>
    <lineage>
        <taxon>Bacteria</taxon>
        <taxon>Pseudomonadati</taxon>
        <taxon>Pseudomonadota</taxon>
        <taxon>Alphaproteobacteria</taxon>
        <taxon>Rhodobacterales</taxon>
        <taxon>Paracoccaceae</taxon>
        <taxon>Albimonas</taxon>
    </lineage>
</organism>
<dbReference type="Gene3D" id="3.40.50.1820">
    <property type="entry name" value="alpha/beta hydrolase"/>
    <property type="match status" value="1"/>
</dbReference>
<dbReference type="SUPFAM" id="SSF53474">
    <property type="entry name" value="alpha/beta-Hydrolases"/>
    <property type="match status" value="1"/>
</dbReference>
<evidence type="ECO:0000313" key="2">
    <source>
        <dbReference type="EMBL" id="SDX88849.1"/>
    </source>
</evidence>
<protein>
    <submittedName>
        <fullName evidence="2">Phospholipase/carboxylesterase</fullName>
    </submittedName>
</protein>
<dbReference type="AlphaFoldDB" id="A0A1H3FFE5"/>
<accession>A0A1H3FFE5</accession>
<name>A0A1H3FFE5_9RHOB</name>
<dbReference type="RefSeq" id="WP_092685194.1">
    <property type="nucleotide sequence ID" value="NZ_FNMZ01000012.1"/>
</dbReference>
<feature type="compositionally biased region" description="Pro residues" evidence="1">
    <location>
        <begin position="150"/>
        <end position="160"/>
    </location>
</feature>
<sequence length="223" mass="23006">MTARTDFATDFSHVFVPATDPAAPPLLLLHGTGGDERDLLELGRAVSPGSALLSPRGRVSEHGAPRFFRRHAEGVLDEDDLRARTHELADWVEARTAAHGLAAPLALGFSNGANIAAAMLLLRPATLAGGVLMRAMAPFGAAPSPRTSPGSPPAPAPDPAPARSALILAGLADPIAPAPTVTRLVDMLTGAGLTVDRRETLAGHGLVREDLDAARAWIAAARG</sequence>
<dbReference type="InterPro" id="IPR029058">
    <property type="entry name" value="AB_hydrolase_fold"/>
</dbReference>
<evidence type="ECO:0000313" key="3">
    <source>
        <dbReference type="Proteomes" id="UP000199118"/>
    </source>
</evidence>
<dbReference type="STRING" id="356660.SAMN05444336_11260"/>
<gene>
    <name evidence="2" type="ORF">SAMN05444336_11260</name>
</gene>
<feature type="region of interest" description="Disordered" evidence="1">
    <location>
        <begin position="142"/>
        <end position="161"/>
    </location>
</feature>
<dbReference type="EMBL" id="FNMZ01000012">
    <property type="protein sequence ID" value="SDX88849.1"/>
    <property type="molecule type" value="Genomic_DNA"/>
</dbReference>
<reference evidence="2 3" key="1">
    <citation type="submission" date="2016-10" db="EMBL/GenBank/DDBJ databases">
        <authorList>
            <person name="de Groot N.N."/>
        </authorList>
    </citation>
    <scope>NUCLEOTIDE SEQUENCE [LARGE SCALE GENOMIC DNA]</scope>
    <source>
        <strain evidence="2 3">DSM 17890</strain>
    </source>
</reference>
<keyword evidence="3" id="KW-1185">Reference proteome</keyword>
<evidence type="ECO:0000256" key="1">
    <source>
        <dbReference type="SAM" id="MobiDB-lite"/>
    </source>
</evidence>
<proteinExistence type="predicted"/>
<dbReference type="OrthoDB" id="9796570at2"/>